<dbReference type="InterPro" id="IPR000795">
    <property type="entry name" value="T_Tr_GTP-bd_dom"/>
</dbReference>
<reference evidence="5" key="1">
    <citation type="journal article" date="2013" name="Genetics">
        <title>The draft genome and transcriptome of Panagrellus redivivus are shaped by the harsh demands of a free-living lifestyle.</title>
        <authorList>
            <person name="Srinivasan J."/>
            <person name="Dillman A.R."/>
            <person name="Macchietto M.G."/>
            <person name="Heikkinen L."/>
            <person name="Lakso M."/>
            <person name="Fracchia K.M."/>
            <person name="Antoshechkin I."/>
            <person name="Mortazavi A."/>
            <person name="Wong G."/>
            <person name="Sternberg P.W."/>
        </authorList>
    </citation>
    <scope>NUCLEOTIDE SEQUENCE [LARGE SCALE GENOMIC DNA]</scope>
    <source>
        <strain evidence="5">MT8872</strain>
    </source>
</reference>
<dbReference type="AlphaFoldDB" id="A0A7E4W4Q5"/>
<feature type="domain" description="Tr-type G" evidence="4">
    <location>
        <begin position="155"/>
        <end position="383"/>
    </location>
</feature>
<evidence type="ECO:0000256" key="1">
    <source>
        <dbReference type="ARBA" id="ARBA00007249"/>
    </source>
</evidence>
<name>A0A7E4W4Q5_PANRE</name>
<organism evidence="5 6">
    <name type="scientific">Panagrellus redivivus</name>
    <name type="common">Microworm</name>
    <dbReference type="NCBI Taxonomy" id="6233"/>
    <lineage>
        <taxon>Eukaryota</taxon>
        <taxon>Metazoa</taxon>
        <taxon>Ecdysozoa</taxon>
        <taxon>Nematoda</taxon>
        <taxon>Chromadorea</taxon>
        <taxon>Rhabditida</taxon>
        <taxon>Tylenchina</taxon>
        <taxon>Panagrolaimomorpha</taxon>
        <taxon>Panagrolaimoidea</taxon>
        <taxon>Panagrolaimidae</taxon>
        <taxon>Panagrellus</taxon>
    </lineage>
</organism>
<dbReference type="Proteomes" id="UP000492821">
    <property type="component" value="Unassembled WGS sequence"/>
</dbReference>
<evidence type="ECO:0000313" key="5">
    <source>
        <dbReference type="Proteomes" id="UP000492821"/>
    </source>
</evidence>
<evidence type="ECO:0000256" key="2">
    <source>
        <dbReference type="ARBA" id="ARBA00022741"/>
    </source>
</evidence>
<dbReference type="Gene3D" id="2.40.30.10">
    <property type="entry name" value="Translation factors"/>
    <property type="match status" value="1"/>
</dbReference>
<dbReference type="SUPFAM" id="SSF50447">
    <property type="entry name" value="Translation proteins"/>
    <property type="match status" value="1"/>
</dbReference>
<keyword evidence="5" id="KW-1185">Reference proteome</keyword>
<dbReference type="GO" id="GO:0003746">
    <property type="term" value="F:translation elongation factor activity"/>
    <property type="evidence" value="ECO:0007669"/>
    <property type="project" value="TreeGrafter"/>
</dbReference>
<evidence type="ECO:0000259" key="4">
    <source>
        <dbReference type="PROSITE" id="PS51722"/>
    </source>
</evidence>
<dbReference type="SUPFAM" id="SSF50465">
    <property type="entry name" value="EF-Tu/eEF-1alpha/eIF2-gamma C-terminal domain"/>
    <property type="match status" value="1"/>
</dbReference>
<evidence type="ECO:0000313" key="6">
    <source>
        <dbReference type="WBParaSite" id="Pan_g7529.t1"/>
    </source>
</evidence>
<dbReference type="SUPFAM" id="SSF52540">
    <property type="entry name" value="P-loop containing nucleoside triphosphate hydrolases"/>
    <property type="match status" value="1"/>
</dbReference>
<sequence length="585" mass="64234">MDFMLTEFTDERQAPIYSSSFTKDTSTLLSSRTADKTESEALPPECDNGNVEYKAKLCDLSTERIHHLTTQMKWRLREGQGEAIYEIGVADNGCLTGIVQSEMDESLKTLFHIAESINASFNVLSQRCVATATKYEEARYVTEILVRKVPDNQPFIEIRLAILGSAEAGKSTLSGVLSRGELDNGKGSARLNVFRYLHEFQSGKTSSVCLDLIGFGSDGQVLDSQINTTDEIIEKSTKLMTLIDLAGDRKYINTTIYGLCGYNPHYCALVVSATTGPTAITKEHACLAMALNISTFVIITKADTVTEQQLDTVISRINRLITTVGLSGETKLIANTEEAIASAAGLQNRDIVPVITVSSVTGFNIDLLKGFLNVLPPIGFTAMERKTLAQKSTFFQIEEVFRVPRVGIVVCGILNEGILCVGDRIKIGPNRLGQYQSGRVGSIRRNKQPVFSINPGEAASVAINFDFDGHSNVTRGMVLIAEDVAGTCCWEFETKFFLFYHPTSALEVGFQGTIYIGSLCRTAIVVDVDTPSGTITPCTWTTVRFRFYGKPEHVEVNAPLIFRERKTRAMGEVTGIFDEISDKES</sequence>
<dbReference type="GO" id="GO:0005525">
    <property type="term" value="F:GTP binding"/>
    <property type="evidence" value="ECO:0007669"/>
    <property type="project" value="UniProtKB-KW"/>
</dbReference>
<dbReference type="WBParaSite" id="Pan_g7529.t1">
    <property type="protein sequence ID" value="Pan_g7529.t1"/>
    <property type="gene ID" value="Pan_g7529"/>
</dbReference>
<accession>A0A7E4W4Q5</accession>
<keyword evidence="3" id="KW-0342">GTP-binding</keyword>
<dbReference type="InterPro" id="IPR050055">
    <property type="entry name" value="EF-Tu_GTPase"/>
</dbReference>
<dbReference type="Gene3D" id="3.40.50.300">
    <property type="entry name" value="P-loop containing nucleotide triphosphate hydrolases"/>
    <property type="match status" value="1"/>
</dbReference>
<keyword evidence="2" id="KW-0547">Nucleotide-binding</keyword>
<dbReference type="GO" id="GO:0003924">
    <property type="term" value="F:GTPase activity"/>
    <property type="evidence" value="ECO:0007669"/>
    <property type="project" value="InterPro"/>
</dbReference>
<dbReference type="InterPro" id="IPR009001">
    <property type="entry name" value="Transl_elong_EF1A/Init_IF2_C"/>
</dbReference>
<dbReference type="InterPro" id="IPR027417">
    <property type="entry name" value="P-loop_NTPase"/>
</dbReference>
<comment type="similarity">
    <text evidence="1">Belongs to the TRAFAC class translation factor GTPase superfamily. Classic translation factor GTPase family. EF-Tu/EF-1A subfamily.</text>
</comment>
<dbReference type="InterPro" id="IPR009000">
    <property type="entry name" value="Transl_B-barrel_sf"/>
</dbReference>
<proteinExistence type="inferred from homology"/>
<protein>
    <submittedName>
        <fullName evidence="6">Tr-type G domain-containing protein</fullName>
    </submittedName>
</protein>
<evidence type="ECO:0000256" key="3">
    <source>
        <dbReference type="ARBA" id="ARBA00023134"/>
    </source>
</evidence>
<reference evidence="6" key="2">
    <citation type="submission" date="2020-10" db="UniProtKB">
        <authorList>
            <consortium name="WormBaseParasite"/>
        </authorList>
    </citation>
    <scope>IDENTIFICATION</scope>
</reference>
<dbReference type="PANTHER" id="PTHR43721:SF3">
    <property type="entry name" value="GTP-BINDING PROTEIN 2"/>
    <property type="match status" value="1"/>
</dbReference>
<dbReference type="Pfam" id="PF00009">
    <property type="entry name" value="GTP_EFTU"/>
    <property type="match status" value="1"/>
</dbReference>
<dbReference type="PROSITE" id="PS51722">
    <property type="entry name" value="G_TR_2"/>
    <property type="match status" value="1"/>
</dbReference>
<dbReference type="PANTHER" id="PTHR43721">
    <property type="entry name" value="ELONGATION FACTOR TU-RELATED"/>
    <property type="match status" value="1"/>
</dbReference>